<evidence type="ECO:0000256" key="1">
    <source>
        <dbReference type="SAM" id="Phobius"/>
    </source>
</evidence>
<evidence type="ECO:0008006" key="4">
    <source>
        <dbReference type="Google" id="ProtNLM"/>
    </source>
</evidence>
<sequence>MQFALALLHELVKFAGLLLLGQLLVYVLSFGRHENNPVYRLFRFLTSPVVRVVRRITPGKVADRHVPVVSFLLLFWLWALLIFVRHDLMQGDA</sequence>
<dbReference type="Proteomes" id="UP000011744">
    <property type="component" value="Unassembled WGS sequence"/>
</dbReference>
<dbReference type="PATRIC" id="fig|1244869.3.peg.91"/>
<evidence type="ECO:0000313" key="3">
    <source>
        <dbReference type="Proteomes" id="UP000011744"/>
    </source>
</evidence>
<proteinExistence type="predicted"/>
<organism evidence="2 3">
    <name type="scientific">Paramagnetospirillum caucaseum</name>
    <dbReference type="NCBI Taxonomy" id="1244869"/>
    <lineage>
        <taxon>Bacteria</taxon>
        <taxon>Pseudomonadati</taxon>
        <taxon>Pseudomonadota</taxon>
        <taxon>Alphaproteobacteria</taxon>
        <taxon>Rhodospirillales</taxon>
        <taxon>Magnetospirillaceae</taxon>
        <taxon>Paramagnetospirillum</taxon>
    </lineage>
</organism>
<keyword evidence="1" id="KW-0812">Transmembrane</keyword>
<dbReference type="AlphaFoldDB" id="M2ZX68"/>
<accession>M2ZX68</accession>
<keyword evidence="3" id="KW-1185">Reference proteome</keyword>
<dbReference type="EMBL" id="AONQ01000001">
    <property type="protein sequence ID" value="EME72007.1"/>
    <property type="molecule type" value="Genomic_DNA"/>
</dbReference>
<comment type="caution">
    <text evidence="2">The sequence shown here is derived from an EMBL/GenBank/DDBJ whole genome shotgun (WGS) entry which is preliminary data.</text>
</comment>
<reference evidence="2 3" key="1">
    <citation type="journal article" date="2014" name="Genome Announc.">
        <title>Draft Genome Sequence of Magnetospirillum sp. Strain SO-1, a Freshwater Magnetotactic Bacterium Isolated from the Ol'khovka River, Russia.</title>
        <authorList>
            <person name="Grouzdev D.S."/>
            <person name="Dziuba M.V."/>
            <person name="Sukhacheva M.S."/>
            <person name="Mardanov A.V."/>
            <person name="Beletskiy A.V."/>
            <person name="Kuznetsov B.B."/>
            <person name="Skryabin K.G."/>
        </authorList>
    </citation>
    <scope>NUCLEOTIDE SEQUENCE [LARGE SCALE GENOMIC DNA]</scope>
    <source>
        <strain evidence="2 3">SO-1</strain>
    </source>
</reference>
<evidence type="ECO:0000313" key="2">
    <source>
        <dbReference type="EMBL" id="EME72007.1"/>
    </source>
</evidence>
<keyword evidence="1" id="KW-1133">Transmembrane helix</keyword>
<feature type="transmembrane region" description="Helical" evidence="1">
    <location>
        <begin position="12"/>
        <end position="31"/>
    </location>
</feature>
<name>M2ZX68_9PROT</name>
<keyword evidence="1" id="KW-0472">Membrane</keyword>
<gene>
    <name evidence="2" type="ORF">H261_00470</name>
</gene>
<dbReference type="RefSeq" id="WP_008613097.1">
    <property type="nucleotide sequence ID" value="NZ_AONQ01000001.1"/>
</dbReference>
<feature type="transmembrane region" description="Helical" evidence="1">
    <location>
        <begin position="65"/>
        <end position="84"/>
    </location>
</feature>
<protein>
    <recommendedName>
        <fullName evidence="4">YggT family protein</fullName>
    </recommendedName>
</protein>
<dbReference type="STRING" id="1244869.H261_00470"/>
<dbReference type="OrthoDB" id="7363672at2"/>